<evidence type="ECO:0000259" key="5">
    <source>
        <dbReference type="Pfam" id="PF18052"/>
    </source>
</evidence>
<dbReference type="InterPro" id="IPR055414">
    <property type="entry name" value="LRR_R13L4/SHOC2-like"/>
</dbReference>
<dbReference type="GO" id="GO:0043531">
    <property type="term" value="F:ADP binding"/>
    <property type="evidence" value="ECO:0007669"/>
    <property type="project" value="InterPro"/>
</dbReference>
<evidence type="ECO:0000256" key="1">
    <source>
        <dbReference type="ARBA" id="ARBA00022737"/>
    </source>
</evidence>
<keyword evidence="1" id="KW-0677">Repeat</keyword>
<evidence type="ECO:0000313" key="8">
    <source>
        <dbReference type="EMBL" id="KAF4396045.1"/>
    </source>
</evidence>
<keyword evidence="9" id="KW-1185">Reference proteome</keyword>
<comment type="caution">
    <text evidence="8">The sequence shown here is derived from an EMBL/GenBank/DDBJ whole genome shotgun (WGS) entry which is preliminary data.</text>
</comment>
<sequence length="925" mass="106683">MAEIAVGLAVDKLIPLLTNEAYLLRGIHKDVEGIKCDLDFLLAFLKDADARVDTNQINNNTNHGIKVWVEKLRRAAFEVEDVIDDYTHLMVKQQGNHPHIQRFISIVLHLMASIPLHMTNLCFIKESDLVGIESSRDELIRKVEDGSPTRTVISLLGMGGLGKTTLANQVFVHTKNSFDCYAWIEVSQTYKRAEILRILVKKFYESREECVPKALDAMEESILTTKIRDYLCEKSYLVIFDDVWEPTFWGDIQIVLPDDGKENNRRVIITTRYAEVANFCKVSSCVHIHYLQRLLPEKSWELFCKRAFRDELNYGCCPPELGNLSREIVERCQGLPLAIVVIAGLLSTKSKTISEWRKLLTTLSSELQSNEHLESITKVLSLSFNDLPYYLKSCFLYLGYFPEDYSIRCGRLIRQWIAEGFVKSQKDKTLEVIANEYLVDLIKRNLIQVSEVNFDGKVRTCRIHDLLREIVLKKMEELNFCQVLSPNDSRFKGETRRISIVNGGYDVIKSNVSMISQVRSIFIFDKEKILNHHVRKIFTNLKFLNVLDFEDAPSLDHLPKDIGCLFHLKYLSLRGTRVACLPKSIGKLKNLETLDLKQSLVSEIPIEIKKLHRLRYLLAYHANLNEFASFNLVKGVKVHTGIGSLTTLQKLYFVDANVVGVDLFKELCKLTELRKLGLLNLRSEDGKRLCDCIQKMNHLEALYVSSTSEDDAIDLESISCPPQFLRCVHLQGHLKNLPIWITQLQTLTRIGLFWSKLEIDLLGVLQNIQNLVELQLFYDGYDGEKLHFKEGTFPKLKVLVLYSLNKLSLIVIEEGALINLEECFIGPCPQLKELPCGFQHLRSIKKVQFREFPTVFWMTNHAIFQSFSNVIGVDIQLLYRIRDELWSFKLECVMQFVKHLKDNVNEEEWESQLDNYFSERAYNSD</sequence>
<dbReference type="AlphaFoldDB" id="A0A7J6HM48"/>
<dbReference type="InterPro" id="IPR002182">
    <property type="entry name" value="NB-ARC"/>
</dbReference>
<protein>
    <submittedName>
        <fullName evidence="8">Uncharacterized protein</fullName>
    </submittedName>
</protein>
<dbReference type="Gene3D" id="1.10.10.10">
    <property type="entry name" value="Winged helix-like DNA-binding domain superfamily/Winged helix DNA-binding domain"/>
    <property type="match status" value="1"/>
</dbReference>
<dbReference type="InterPro" id="IPR032675">
    <property type="entry name" value="LRR_dom_sf"/>
</dbReference>
<evidence type="ECO:0000259" key="7">
    <source>
        <dbReference type="Pfam" id="PF23598"/>
    </source>
</evidence>
<feature type="domain" description="Disease resistance R13L4/SHOC-2-like LRR" evidence="7">
    <location>
        <begin position="517"/>
        <end position="849"/>
    </location>
</feature>
<dbReference type="Pfam" id="PF23559">
    <property type="entry name" value="WHD_DRP"/>
    <property type="match status" value="1"/>
</dbReference>
<dbReference type="InterPro" id="IPR038005">
    <property type="entry name" value="RX-like_CC"/>
</dbReference>
<dbReference type="InterPro" id="IPR042197">
    <property type="entry name" value="Apaf_helical"/>
</dbReference>
<evidence type="ECO:0000256" key="3">
    <source>
        <dbReference type="ARBA" id="ARBA00022821"/>
    </source>
</evidence>
<dbReference type="Pfam" id="PF18052">
    <property type="entry name" value="Rx_N"/>
    <property type="match status" value="1"/>
</dbReference>
<dbReference type="PANTHER" id="PTHR23155">
    <property type="entry name" value="DISEASE RESISTANCE PROTEIN RP"/>
    <property type="match status" value="1"/>
</dbReference>
<dbReference type="InterPro" id="IPR044974">
    <property type="entry name" value="Disease_R_plants"/>
</dbReference>
<dbReference type="SUPFAM" id="SSF52540">
    <property type="entry name" value="P-loop containing nucleoside triphosphate hydrolases"/>
    <property type="match status" value="1"/>
</dbReference>
<dbReference type="Proteomes" id="UP000583929">
    <property type="component" value="Unassembled WGS sequence"/>
</dbReference>
<dbReference type="PRINTS" id="PR00364">
    <property type="entry name" value="DISEASERSIST"/>
</dbReference>
<dbReference type="Gene3D" id="3.80.10.10">
    <property type="entry name" value="Ribonuclease Inhibitor"/>
    <property type="match status" value="1"/>
</dbReference>
<dbReference type="Gene3D" id="3.40.50.300">
    <property type="entry name" value="P-loop containing nucleotide triphosphate hydrolases"/>
    <property type="match status" value="1"/>
</dbReference>
<feature type="domain" description="NB-ARC" evidence="4">
    <location>
        <begin position="137"/>
        <end position="312"/>
    </location>
</feature>
<keyword evidence="2" id="KW-0547">Nucleotide-binding</keyword>
<dbReference type="InterPro" id="IPR036388">
    <property type="entry name" value="WH-like_DNA-bd_sf"/>
</dbReference>
<dbReference type="Pfam" id="PF00931">
    <property type="entry name" value="NB-ARC"/>
    <property type="match status" value="1"/>
</dbReference>
<dbReference type="InterPro" id="IPR041118">
    <property type="entry name" value="Rx_N"/>
</dbReference>
<name>A0A7J6HM48_CANSA</name>
<organism evidence="8 9">
    <name type="scientific">Cannabis sativa</name>
    <name type="common">Hemp</name>
    <name type="synonym">Marijuana</name>
    <dbReference type="NCBI Taxonomy" id="3483"/>
    <lineage>
        <taxon>Eukaryota</taxon>
        <taxon>Viridiplantae</taxon>
        <taxon>Streptophyta</taxon>
        <taxon>Embryophyta</taxon>
        <taxon>Tracheophyta</taxon>
        <taxon>Spermatophyta</taxon>
        <taxon>Magnoliopsida</taxon>
        <taxon>eudicotyledons</taxon>
        <taxon>Gunneridae</taxon>
        <taxon>Pentapetalae</taxon>
        <taxon>rosids</taxon>
        <taxon>fabids</taxon>
        <taxon>Rosales</taxon>
        <taxon>Cannabaceae</taxon>
        <taxon>Cannabis</taxon>
    </lineage>
</organism>
<proteinExistence type="predicted"/>
<dbReference type="FunFam" id="3.40.50.300:FF:001091">
    <property type="entry name" value="Probable disease resistance protein At1g61300"/>
    <property type="match status" value="1"/>
</dbReference>
<accession>A0A7J6HM48</accession>
<dbReference type="Gene3D" id="1.20.5.4130">
    <property type="match status" value="1"/>
</dbReference>
<feature type="domain" description="Disease resistance protein winged helix" evidence="6">
    <location>
        <begin position="401"/>
        <end position="471"/>
    </location>
</feature>
<dbReference type="Gene3D" id="1.10.8.430">
    <property type="entry name" value="Helical domain of apoptotic protease-activating factors"/>
    <property type="match status" value="1"/>
</dbReference>
<evidence type="ECO:0000313" key="9">
    <source>
        <dbReference type="Proteomes" id="UP000583929"/>
    </source>
</evidence>
<dbReference type="SUPFAM" id="SSF52058">
    <property type="entry name" value="L domain-like"/>
    <property type="match status" value="1"/>
</dbReference>
<dbReference type="GO" id="GO:0098542">
    <property type="term" value="P:defense response to other organism"/>
    <property type="evidence" value="ECO:0007669"/>
    <property type="project" value="TreeGrafter"/>
</dbReference>
<evidence type="ECO:0000259" key="6">
    <source>
        <dbReference type="Pfam" id="PF23559"/>
    </source>
</evidence>
<dbReference type="FunFam" id="1.10.10.10:FF:000322">
    <property type="entry name" value="Probable disease resistance protein At1g63360"/>
    <property type="match status" value="1"/>
</dbReference>
<dbReference type="InterPro" id="IPR058922">
    <property type="entry name" value="WHD_DRP"/>
</dbReference>
<dbReference type="CDD" id="cd14798">
    <property type="entry name" value="RX-CC_like"/>
    <property type="match status" value="1"/>
</dbReference>
<feature type="domain" description="Disease resistance N-terminal" evidence="5">
    <location>
        <begin position="5"/>
        <end position="99"/>
    </location>
</feature>
<dbReference type="PANTHER" id="PTHR23155:SF1052">
    <property type="entry name" value="DISEASE RESISTANCE PROTEIN RPM1"/>
    <property type="match status" value="1"/>
</dbReference>
<reference evidence="8 9" key="1">
    <citation type="journal article" date="2020" name="bioRxiv">
        <title>Sequence and annotation of 42 cannabis genomes reveals extensive copy number variation in cannabinoid synthesis and pathogen resistance genes.</title>
        <authorList>
            <person name="Mckernan K.J."/>
            <person name="Helbert Y."/>
            <person name="Kane L.T."/>
            <person name="Ebling H."/>
            <person name="Zhang L."/>
            <person name="Liu B."/>
            <person name="Eaton Z."/>
            <person name="Mclaughlin S."/>
            <person name="Kingan S."/>
            <person name="Baybayan P."/>
            <person name="Concepcion G."/>
            <person name="Jordan M."/>
            <person name="Riva A."/>
            <person name="Barbazuk W."/>
            <person name="Harkins T."/>
        </authorList>
    </citation>
    <scope>NUCLEOTIDE SEQUENCE [LARGE SCALE GENOMIC DNA]</scope>
    <source>
        <strain evidence="9">cv. Jamaican Lion 4</strain>
        <tissue evidence="8">Leaf</tissue>
    </source>
</reference>
<dbReference type="EMBL" id="JAATIQ010000037">
    <property type="protein sequence ID" value="KAF4396045.1"/>
    <property type="molecule type" value="Genomic_DNA"/>
</dbReference>
<dbReference type="Pfam" id="PF23598">
    <property type="entry name" value="LRR_14"/>
    <property type="match status" value="1"/>
</dbReference>
<keyword evidence="3" id="KW-0611">Plant defense</keyword>
<gene>
    <name evidence="8" type="ORF">G4B88_020682</name>
</gene>
<evidence type="ECO:0000256" key="2">
    <source>
        <dbReference type="ARBA" id="ARBA00022741"/>
    </source>
</evidence>
<dbReference type="FunFam" id="1.10.8.430:FF:000003">
    <property type="entry name" value="Probable disease resistance protein At5g66910"/>
    <property type="match status" value="1"/>
</dbReference>
<evidence type="ECO:0000259" key="4">
    <source>
        <dbReference type="Pfam" id="PF00931"/>
    </source>
</evidence>
<dbReference type="InterPro" id="IPR027417">
    <property type="entry name" value="P-loop_NTPase"/>
</dbReference>